<feature type="transmembrane region" description="Helical" evidence="1">
    <location>
        <begin position="12"/>
        <end position="39"/>
    </location>
</feature>
<reference evidence="2" key="1">
    <citation type="journal article" date="2013" name="Parasit. Vectors">
        <title>The mitochondrial genome of Protostrongylus rufescens - implications for population and systematic studies.</title>
        <authorList>
            <person name="Jabbar A."/>
            <person name="Mohandas N."/>
            <person name="Jex A.R."/>
            <person name="Gasser R.B."/>
        </authorList>
    </citation>
    <scope>NUCLEOTIDE SEQUENCE</scope>
</reference>
<dbReference type="GeneID" id="18129799"/>
<feature type="transmembrane region" description="Helical" evidence="1">
    <location>
        <begin position="59"/>
        <end position="78"/>
    </location>
</feature>
<dbReference type="EMBL" id="KF481953">
    <property type="protein sequence ID" value="AGW80391.1"/>
    <property type="molecule type" value="Genomic_DNA"/>
</dbReference>
<keyword evidence="1" id="KW-0472">Membrane</keyword>
<accession>A0A059SEH4</accession>
<feature type="transmembrane region" description="Helical" evidence="1">
    <location>
        <begin position="112"/>
        <end position="137"/>
    </location>
</feature>
<dbReference type="RefSeq" id="YP_008994651.1">
    <property type="nucleotide sequence ID" value="NC_023262.1"/>
</dbReference>
<sequence>MYLFLFMLVAMLSLFILLVNNVFFWWGVFLIMTIIVVTINKATFSYSSIFNYFVLQESLGLLFLLLFFSFFPGLLIMFKVGMAPFHFWVFKVVNNMVDFSLVWFLTVHKLPYLLVFIQLLFFSLVFFMILGILMSLLQMFTMKLFKNLLVLSSIESFNWVVIGLIISVFNVLVLFFYYFFLMVMLIFKLSFVNSVNLSYSWELVLAFMNMPFMVGFFIKIFSLMETLKVMGFYMLVLMFMLFLSTLSISFWLIMLSSDLLKFNKYNYFLVMFMIPFMMIVLV</sequence>
<feature type="transmembrane region" description="Helical" evidence="1">
    <location>
        <begin position="85"/>
        <end position="106"/>
    </location>
</feature>
<keyword evidence="2" id="KW-0496">Mitochondrion</keyword>
<geneLocation type="mitochondrion" evidence="2"/>
<feature type="transmembrane region" description="Helical" evidence="1">
    <location>
        <begin position="157"/>
        <end position="187"/>
    </location>
</feature>
<name>A0A059SEH4_PRORF</name>
<gene>
    <name evidence="2" type="primary">ND2</name>
</gene>
<organism evidence="2">
    <name type="scientific">Protostrongylus rufescens</name>
    <name type="common">Red lungworm</name>
    <dbReference type="NCBI Taxonomy" id="321386"/>
    <lineage>
        <taxon>Eukaryota</taxon>
        <taxon>Metazoa</taxon>
        <taxon>Ecdysozoa</taxon>
        <taxon>Nematoda</taxon>
        <taxon>Chromadorea</taxon>
        <taxon>Rhabditida</taxon>
        <taxon>Rhabditina</taxon>
        <taxon>Rhabditomorpha</taxon>
        <taxon>Strongyloidea</taxon>
        <taxon>Metastrongylidae</taxon>
        <taxon>Protostrongylus</taxon>
    </lineage>
</organism>
<feature type="transmembrane region" description="Helical" evidence="1">
    <location>
        <begin position="265"/>
        <end position="281"/>
    </location>
</feature>
<keyword evidence="1" id="KW-0812">Transmembrane</keyword>
<proteinExistence type="predicted"/>
<feature type="transmembrane region" description="Helical" evidence="1">
    <location>
        <begin position="199"/>
        <end position="218"/>
    </location>
</feature>
<protein>
    <submittedName>
        <fullName evidence="2">NADH dehydrogenase subunit 2</fullName>
    </submittedName>
</protein>
<feature type="transmembrane region" description="Helical" evidence="1">
    <location>
        <begin position="230"/>
        <end position="253"/>
    </location>
</feature>
<dbReference type="AlphaFoldDB" id="A0A059SEH4"/>
<evidence type="ECO:0000313" key="2">
    <source>
        <dbReference type="EMBL" id="AGW80391.1"/>
    </source>
</evidence>
<dbReference type="CTD" id="4536"/>
<keyword evidence="1" id="KW-1133">Transmembrane helix</keyword>
<evidence type="ECO:0000256" key="1">
    <source>
        <dbReference type="SAM" id="Phobius"/>
    </source>
</evidence>